<name>A0A6M8SV47_9NEIS</name>
<accession>A0A6M8SV47</accession>
<dbReference type="RefSeq" id="WP_173534515.1">
    <property type="nucleotide sequence ID" value="NZ_CP054143.1"/>
</dbReference>
<proteinExistence type="predicted"/>
<dbReference type="Proteomes" id="UP000504844">
    <property type="component" value="Chromosome"/>
</dbReference>
<keyword evidence="2" id="KW-1185">Reference proteome</keyword>
<reference evidence="1 2" key="1">
    <citation type="submission" date="2020-05" db="EMBL/GenBank/DDBJ databases">
        <title>Complete genome sequence of Deefgea sp. D17.</title>
        <authorList>
            <person name="Bae J.-W."/>
            <person name="Han J.E."/>
        </authorList>
    </citation>
    <scope>NUCLEOTIDE SEQUENCE [LARGE SCALE GENOMIC DNA]</scope>
    <source>
        <strain evidence="1 2">D17</strain>
    </source>
</reference>
<organism evidence="1 2">
    <name type="scientific">Deefgea piscis</name>
    <dbReference type="NCBI Taxonomy" id="2739061"/>
    <lineage>
        <taxon>Bacteria</taxon>
        <taxon>Pseudomonadati</taxon>
        <taxon>Pseudomonadota</taxon>
        <taxon>Betaproteobacteria</taxon>
        <taxon>Neisseriales</taxon>
        <taxon>Chitinibacteraceae</taxon>
        <taxon>Deefgea</taxon>
    </lineage>
</organism>
<dbReference type="KEGG" id="dee:HQN60_15510"/>
<gene>
    <name evidence="1" type="ORF">HQN60_15510</name>
</gene>
<dbReference type="EMBL" id="CP054143">
    <property type="protein sequence ID" value="QKJ68014.1"/>
    <property type="molecule type" value="Genomic_DNA"/>
</dbReference>
<protein>
    <submittedName>
        <fullName evidence="1">Uncharacterized protein</fullName>
    </submittedName>
</protein>
<sequence>MKQLTLKNVIVLLVFLFVAWLGYLLGDYRHPVSEVVTALPAVQQSDGSVIAARSPVAKPSSAPHVLPTGSREERRIAVTVKPKPSANQASVLDCPPVTVDLSLVQSGDGRRIVASSQDGEVVSAIDMPLEASYIPPPAKVWAVGVSYSSDREKGIWLERDLSRVRLGVDLAQSLSGKNTARVRAGWVF</sequence>
<dbReference type="AlphaFoldDB" id="A0A6M8SV47"/>
<evidence type="ECO:0000313" key="1">
    <source>
        <dbReference type="EMBL" id="QKJ68014.1"/>
    </source>
</evidence>
<evidence type="ECO:0000313" key="2">
    <source>
        <dbReference type="Proteomes" id="UP000504844"/>
    </source>
</evidence>